<dbReference type="Proteomes" id="UP001152795">
    <property type="component" value="Unassembled WGS sequence"/>
</dbReference>
<dbReference type="AlphaFoldDB" id="A0A6S7FHI5"/>
<comment type="caution">
    <text evidence="1">The sequence shown here is derived from an EMBL/GenBank/DDBJ whole genome shotgun (WGS) entry which is preliminary data.</text>
</comment>
<sequence>MEQADYVKLLKGAGVRYKGTSLYTLPGKASTVEQRAAGKICAPPQLNPVYAPNPKIQRVGKITPRAPKQHQQRGNPQISPEILKLIYG</sequence>
<keyword evidence="2" id="KW-1185">Reference proteome</keyword>
<gene>
    <name evidence="1" type="ORF">PACLA_8A003682</name>
</gene>
<organism evidence="1 2">
    <name type="scientific">Paramuricea clavata</name>
    <name type="common">Red gorgonian</name>
    <name type="synonym">Violescent sea-whip</name>
    <dbReference type="NCBI Taxonomy" id="317549"/>
    <lineage>
        <taxon>Eukaryota</taxon>
        <taxon>Metazoa</taxon>
        <taxon>Cnidaria</taxon>
        <taxon>Anthozoa</taxon>
        <taxon>Octocorallia</taxon>
        <taxon>Malacalcyonacea</taxon>
        <taxon>Plexauridae</taxon>
        <taxon>Paramuricea</taxon>
    </lineage>
</organism>
<evidence type="ECO:0000313" key="1">
    <source>
        <dbReference type="EMBL" id="CAB3978618.1"/>
    </source>
</evidence>
<protein>
    <submittedName>
        <fullName evidence="1">Uncharacterized protein</fullName>
    </submittedName>
</protein>
<dbReference type="EMBL" id="CACRXK020000129">
    <property type="protein sequence ID" value="CAB3978618.1"/>
    <property type="molecule type" value="Genomic_DNA"/>
</dbReference>
<accession>A0A6S7FHI5</accession>
<name>A0A6S7FHI5_PARCT</name>
<evidence type="ECO:0000313" key="2">
    <source>
        <dbReference type="Proteomes" id="UP001152795"/>
    </source>
</evidence>
<proteinExistence type="predicted"/>
<reference evidence="1" key="1">
    <citation type="submission" date="2020-04" db="EMBL/GenBank/DDBJ databases">
        <authorList>
            <person name="Alioto T."/>
            <person name="Alioto T."/>
            <person name="Gomez Garrido J."/>
        </authorList>
    </citation>
    <scope>NUCLEOTIDE SEQUENCE</scope>
    <source>
        <strain evidence="1">A484AB</strain>
    </source>
</reference>